<dbReference type="GO" id="GO:0047617">
    <property type="term" value="F:fatty acyl-CoA hydrolase activity"/>
    <property type="evidence" value="ECO:0007669"/>
    <property type="project" value="TreeGrafter"/>
</dbReference>
<gene>
    <name evidence="3" type="ORF">SAMN05216480_11721</name>
</gene>
<dbReference type="NCBIfam" id="TIGR00051">
    <property type="entry name" value="YbgC/FadM family acyl-CoA thioesterase"/>
    <property type="match status" value="1"/>
</dbReference>
<proteinExistence type="inferred from homology"/>
<organism evidence="3 4">
    <name type="scientific">Pustulibacterium marinum</name>
    <dbReference type="NCBI Taxonomy" id="1224947"/>
    <lineage>
        <taxon>Bacteria</taxon>
        <taxon>Pseudomonadati</taxon>
        <taxon>Bacteroidota</taxon>
        <taxon>Flavobacteriia</taxon>
        <taxon>Flavobacteriales</taxon>
        <taxon>Flavobacteriaceae</taxon>
        <taxon>Pustulibacterium</taxon>
    </lineage>
</organism>
<keyword evidence="2 3" id="KW-0378">Hydrolase</keyword>
<dbReference type="InterPro" id="IPR008272">
    <property type="entry name" value="HB-CoA_thioesterase_AS"/>
</dbReference>
<dbReference type="RefSeq" id="WP_093026279.1">
    <property type="nucleotide sequence ID" value="NZ_FPBK01000017.1"/>
</dbReference>
<dbReference type="SUPFAM" id="SSF54637">
    <property type="entry name" value="Thioesterase/thiol ester dehydrase-isomerase"/>
    <property type="match status" value="1"/>
</dbReference>
<evidence type="ECO:0000256" key="1">
    <source>
        <dbReference type="ARBA" id="ARBA00005953"/>
    </source>
</evidence>
<protein>
    <submittedName>
        <fullName evidence="3">Acyl-CoA thioester hydrolase</fullName>
    </submittedName>
</protein>
<dbReference type="OrthoDB" id="9800856at2"/>
<dbReference type="EMBL" id="FPBK01000017">
    <property type="protein sequence ID" value="SFU73263.1"/>
    <property type="molecule type" value="Genomic_DNA"/>
</dbReference>
<dbReference type="Gene3D" id="3.10.129.10">
    <property type="entry name" value="Hotdog Thioesterase"/>
    <property type="match status" value="1"/>
</dbReference>
<dbReference type="InterPro" id="IPR029069">
    <property type="entry name" value="HotDog_dom_sf"/>
</dbReference>
<dbReference type="AlphaFoldDB" id="A0A1I7IK18"/>
<accession>A0A1I7IK18</accession>
<keyword evidence="4" id="KW-1185">Reference proteome</keyword>
<dbReference type="PANTHER" id="PTHR31793">
    <property type="entry name" value="4-HYDROXYBENZOYL-COA THIOESTERASE FAMILY MEMBER"/>
    <property type="match status" value="1"/>
</dbReference>
<name>A0A1I7IK18_9FLAO</name>
<dbReference type="InterPro" id="IPR050563">
    <property type="entry name" value="4-hydroxybenzoyl-CoA_TE"/>
</dbReference>
<dbReference type="PANTHER" id="PTHR31793:SF27">
    <property type="entry name" value="NOVEL THIOESTERASE SUPERFAMILY DOMAIN AND SAPOSIN A-TYPE DOMAIN CONTAINING PROTEIN (0610012H03RIK)"/>
    <property type="match status" value="1"/>
</dbReference>
<dbReference type="InterPro" id="IPR006684">
    <property type="entry name" value="YbgC/YbaW"/>
</dbReference>
<sequence length="135" mass="15641">MIISNKISTRIRYAETDQMGVVYHGNYAQFLEMGRTELLRSIGVSYKNMEDNGIMLPVITMTINYKKSAYYDELIFIETSLEKLPTVKIDFKYEITNEKREVLATANVVLAFVSKDTRKPIKCPEYILKKLQNSL</sequence>
<dbReference type="Pfam" id="PF13279">
    <property type="entry name" value="4HBT_2"/>
    <property type="match status" value="1"/>
</dbReference>
<evidence type="ECO:0000313" key="3">
    <source>
        <dbReference type="EMBL" id="SFU73263.1"/>
    </source>
</evidence>
<dbReference type="Proteomes" id="UP000199138">
    <property type="component" value="Unassembled WGS sequence"/>
</dbReference>
<dbReference type="PROSITE" id="PS01328">
    <property type="entry name" value="4HBCOA_THIOESTERASE"/>
    <property type="match status" value="1"/>
</dbReference>
<dbReference type="STRING" id="1224947.SAMN05216480_11721"/>
<evidence type="ECO:0000256" key="2">
    <source>
        <dbReference type="ARBA" id="ARBA00022801"/>
    </source>
</evidence>
<dbReference type="PIRSF" id="PIRSF003230">
    <property type="entry name" value="YbgC"/>
    <property type="match status" value="1"/>
</dbReference>
<dbReference type="CDD" id="cd00586">
    <property type="entry name" value="4HBT"/>
    <property type="match status" value="1"/>
</dbReference>
<comment type="similarity">
    <text evidence="1">Belongs to the 4-hydroxybenzoyl-CoA thioesterase family.</text>
</comment>
<reference evidence="3 4" key="1">
    <citation type="submission" date="2016-10" db="EMBL/GenBank/DDBJ databases">
        <authorList>
            <person name="de Groot N.N."/>
        </authorList>
    </citation>
    <scope>NUCLEOTIDE SEQUENCE [LARGE SCALE GENOMIC DNA]</scope>
    <source>
        <strain evidence="3 4">CGMCC 1.12333</strain>
    </source>
</reference>
<evidence type="ECO:0000313" key="4">
    <source>
        <dbReference type="Proteomes" id="UP000199138"/>
    </source>
</evidence>